<evidence type="ECO:0000256" key="4">
    <source>
        <dbReference type="SAM" id="Coils"/>
    </source>
</evidence>
<feature type="region of interest" description="Disordered" evidence="5">
    <location>
        <begin position="505"/>
        <end position="527"/>
    </location>
</feature>
<dbReference type="AlphaFoldDB" id="A0ABD3N802"/>
<dbReference type="SMART" id="SM00382">
    <property type="entry name" value="AAA"/>
    <property type="match status" value="2"/>
</dbReference>
<keyword evidence="1" id="KW-0677">Repeat</keyword>
<dbReference type="FunFam" id="3.40.50.300:FF:001197">
    <property type="entry name" value="Putative ATP-binding cassette family ATPase"/>
    <property type="match status" value="1"/>
</dbReference>
<feature type="compositionally biased region" description="Basic residues" evidence="5">
    <location>
        <begin position="124"/>
        <end position="140"/>
    </location>
</feature>
<feature type="domain" description="ABC transporter" evidence="6">
    <location>
        <begin position="218"/>
        <end position="490"/>
    </location>
</feature>
<dbReference type="InterPro" id="IPR003439">
    <property type="entry name" value="ABC_transporter-like_ATP-bd"/>
</dbReference>
<dbReference type="PROSITE" id="PS50893">
    <property type="entry name" value="ABC_TRANSPORTER_2"/>
    <property type="match status" value="2"/>
</dbReference>
<keyword evidence="2" id="KW-0547">Nucleotide-binding</keyword>
<dbReference type="PANTHER" id="PTHR19211:SF14">
    <property type="entry name" value="ATP-BINDING CASSETTE SUB-FAMILY F MEMBER 1"/>
    <property type="match status" value="1"/>
</dbReference>
<dbReference type="PANTHER" id="PTHR19211">
    <property type="entry name" value="ATP-BINDING TRANSPORT PROTEIN-RELATED"/>
    <property type="match status" value="1"/>
</dbReference>
<evidence type="ECO:0000256" key="2">
    <source>
        <dbReference type="ARBA" id="ARBA00022741"/>
    </source>
</evidence>
<dbReference type="InterPro" id="IPR050611">
    <property type="entry name" value="ABCF"/>
</dbReference>
<name>A0ABD3N802_9STRA</name>
<evidence type="ECO:0000259" key="6">
    <source>
        <dbReference type="PROSITE" id="PS50893"/>
    </source>
</evidence>
<dbReference type="Proteomes" id="UP001530400">
    <property type="component" value="Unassembled WGS sequence"/>
</dbReference>
<reference evidence="7 8" key="1">
    <citation type="submission" date="2024-10" db="EMBL/GenBank/DDBJ databases">
        <title>Updated reference genomes for cyclostephanoid diatoms.</title>
        <authorList>
            <person name="Roberts W.R."/>
            <person name="Alverson A.J."/>
        </authorList>
    </citation>
    <scope>NUCLEOTIDE SEQUENCE [LARGE SCALE GENOMIC DNA]</scope>
    <source>
        <strain evidence="7 8">AJA010-31</strain>
    </source>
</reference>
<keyword evidence="8" id="KW-1185">Reference proteome</keyword>
<accession>A0ABD3N802</accession>
<feature type="domain" description="ABC transporter" evidence="6">
    <location>
        <begin position="612"/>
        <end position="832"/>
    </location>
</feature>
<dbReference type="FunFam" id="3.40.50.300:FF:000011">
    <property type="entry name" value="Putative ABC transporter ATP-binding component"/>
    <property type="match status" value="1"/>
</dbReference>
<protein>
    <recommendedName>
        <fullName evidence="6">ABC transporter domain-containing protein</fullName>
    </recommendedName>
</protein>
<keyword evidence="3" id="KW-0067">ATP-binding</keyword>
<feature type="compositionally biased region" description="Basic and acidic residues" evidence="5">
    <location>
        <begin position="516"/>
        <end position="527"/>
    </location>
</feature>
<sequence length="839" mass="92593">MIEISTITGADDLDETTREYLLNILQDDDSYDDFDGLVDTVQSLLGTEDRTVAERLVSSLAPSETRSASPHTSTVQQPQKVPATVPLADASNQSYEDDHSSTSGPSDDESSSKATQLTKEQKRAARLQKKQGKKAQRQLKHNSVSKSGKDGGTDLQTKVAQINAASAQELEDLDDYASTWQQIKSEAAASGEQVIWGGRGAGGRGVNRGLGVYRGKDAVVQNLTLGFGGRDLLSQTHLAISHGHRYGLMGQNGVGKSTLLKRIASGNVPGWPMHLSVEIVEQEVLGTPETVLECMQTISAGAMKDKRRTEIEEEISDLEAVLEDADASPESIEASADRLSELYEQLEQLACNDDDEKSSFVTGAWMKLDNKARKILKGLQFKESMLETPGDKLSGGWRMRLALAKALYSEPDILLLDEPTNHLDLSAVIFLEEYLVKNNFTAVVVSHDGHFLDAICTDIIQFQDLKLKYHVGNFTSFREREEQTWTRNCAKADAAARQEAKAKEFIQKQRSMANSKHRDDKKMKQAAERQKKLGRIGLYAENGQKFKLLAMGNTKQGGANRAQHVFSNYTNSRGMQSAFVSNEAVEFGESKQLLNFKFPAAPPLKGGGRDMITMEGCKFRYDESDSDDWLLEDMTLNVSFGSRIAIVGKNGVGKSTLLNIMSGNLSVNAGEFHSHPNLKVAHIAQHHIEQLGAYLDLTPVDYFMQQHHAKNEQEARQFLGGFGLVGQLALQKIGTLSGGQKARLAFSAVMVNEPHLLILDEPTNHLDKDSLESLAAAVERFEGAVIIVSHNQHFMSQCANEMWTVANRRVKVEVADGELVTFDDLFEGYKQNLRREAKR</sequence>
<evidence type="ECO:0000256" key="1">
    <source>
        <dbReference type="ARBA" id="ARBA00022737"/>
    </source>
</evidence>
<dbReference type="SUPFAM" id="SSF52540">
    <property type="entry name" value="P-loop containing nucleoside triphosphate hydrolases"/>
    <property type="match status" value="2"/>
</dbReference>
<dbReference type="GO" id="GO:0005524">
    <property type="term" value="F:ATP binding"/>
    <property type="evidence" value="ECO:0007669"/>
    <property type="project" value="UniProtKB-KW"/>
</dbReference>
<feature type="compositionally biased region" description="Polar residues" evidence="5">
    <location>
        <begin position="60"/>
        <end position="79"/>
    </location>
</feature>
<gene>
    <name evidence="7" type="ORF">ACHAWO_004167</name>
</gene>
<dbReference type="Gene3D" id="3.40.50.300">
    <property type="entry name" value="P-loop containing nucleotide triphosphate hydrolases"/>
    <property type="match status" value="2"/>
</dbReference>
<dbReference type="InterPro" id="IPR027417">
    <property type="entry name" value="P-loop_NTPase"/>
</dbReference>
<dbReference type="Pfam" id="PF00005">
    <property type="entry name" value="ABC_tran"/>
    <property type="match status" value="2"/>
</dbReference>
<evidence type="ECO:0000256" key="3">
    <source>
        <dbReference type="ARBA" id="ARBA00022840"/>
    </source>
</evidence>
<evidence type="ECO:0000313" key="8">
    <source>
        <dbReference type="Proteomes" id="UP001530400"/>
    </source>
</evidence>
<evidence type="ECO:0000256" key="5">
    <source>
        <dbReference type="SAM" id="MobiDB-lite"/>
    </source>
</evidence>
<organism evidence="7 8">
    <name type="scientific">Cyclotella atomus</name>
    <dbReference type="NCBI Taxonomy" id="382360"/>
    <lineage>
        <taxon>Eukaryota</taxon>
        <taxon>Sar</taxon>
        <taxon>Stramenopiles</taxon>
        <taxon>Ochrophyta</taxon>
        <taxon>Bacillariophyta</taxon>
        <taxon>Coscinodiscophyceae</taxon>
        <taxon>Thalassiosirophycidae</taxon>
        <taxon>Stephanodiscales</taxon>
        <taxon>Stephanodiscaceae</taxon>
        <taxon>Cyclotella</taxon>
    </lineage>
</organism>
<comment type="caution">
    <text evidence="7">The sequence shown here is derived from an EMBL/GenBank/DDBJ whole genome shotgun (WGS) entry which is preliminary data.</text>
</comment>
<feature type="region of interest" description="Disordered" evidence="5">
    <location>
        <begin position="59"/>
        <end position="154"/>
    </location>
</feature>
<dbReference type="CDD" id="cd03221">
    <property type="entry name" value="ABCF_EF-3"/>
    <property type="match status" value="2"/>
</dbReference>
<dbReference type="PROSITE" id="PS00211">
    <property type="entry name" value="ABC_TRANSPORTER_1"/>
    <property type="match status" value="2"/>
</dbReference>
<dbReference type="InterPro" id="IPR003593">
    <property type="entry name" value="AAA+_ATPase"/>
</dbReference>
<keyword evidence="4" id="KW-0175">Coiled coil</keyword>
<evidence type="ECO:0000313" key="7">
    <source>
        <dbReference type="EMBL" id="KAL3772150.1"/>
    </source>
</evidence>
<dbReference type="InterPro" id="IPR017871">
    <property type="entry name" value="ABC_transporter-like_CS"/>
</dbReference>
<proteinExistence type="predicted"/>
<dbReference type="EMBL" id="JALLPJ020001273">
    <property type="protein sequence ID" value="KAL3772150.1"/>
    <property type="molecule type" value="Genomic_DNA"/>
</dbReference>
<feature type="coiled-coil region" evidence="4">
    <location>
        <begin position="308"/>
        <end position="352"/>
    </location>
</feature>